<organism evidence="2 3">
    <name type="scientific">Danaus chrysippus</name>
    <name type="common">African queen</name>
    <dbReference type="NCBI Taxonomy" id="151541"/>
    <lineage>
        <taxon>Eukaryota</taxon>
        <taxon>Metazoa</taxon>
        <taxon>Ecdysozoa</taxon>
        <taxon>Arthropoda</taxon>
        <taxon>Hexapoda</taxon>
        <taxon>Insecta</taxon>
        <taxon>Pterygota</taxon>
        <taxon>Neoptera</taxon>
        <taxon>Endopterygota</taxon>
        <taxon>Lepidoptera</taxon>
        <taxon>Glossata</taxon>
        <taxon>Ditrysia</taxon>
        <taxon>Papilionoidea</taxon>
        <taxon>Nymphalidae</taxon>
        <taxon>Danainae</taxon>
        <taxon>Danaini</taxon>
        <taxon>Danaina</taxon>
        <taxon>Danaus</taxon>
        <taxon>Anosia</taxon>
    </lineage>
</organism>
<sequence length="146" mass="16032">MSPLGIQSLEVTPQSITDSFKGNYMRNLAVSVMSTYIVHFEQSDAGRGESVAGSGHRELTVDRCTDERNGAAEHRWYHPPPTTHQSPGPDRSNVTSGNTRRSADVCSLTEERARPPGDITHELVGVLGIASQTLKQPKYYTYDVSI</sequence>
<proteinExistence type="predicted"/>
<reference evidence="2" key="1">
    <citation type="submission" date="2021-09" db="EMBL/GenBank/DDBJ databases">
        <authorList>
            <person name="Martin H S."/>
        </authorList>
    </citation>
    <scope>NUCLEOTIDE SEQUENCE</scope>
</reference>
<accession>A0A8J2R977</accession>
<protein>
    <submittedName>
        <fullName evidence="2">(African queen) hypothetical protein</fullName>
    </submittedName>
</protein>
<evidence type="ECO:0000313" key="2">
    <source>
        <dbReference type="EMBL" id="CAG9585906.1"/>
    </source>
</evidence>
<feature type="region of interest" description="Disordered" evidence="1">
    <location>
        <begin position="46"/>
        <end position="115"/>
    </location>
</feature>
<keyword evidence="3" id="KW-1185">Reference proteome</keyword>
<evidence type="ECO:0000256" key="1">
    <source>
        <dbReference type="SAM" id="MobiDB-lite"/>
    </source>
</evidence>
<evidence type="ECO:0000313" key="3">
    <source>
        <dbReference type="Proteomes" id="UP000789524"/>
    </source>
</evidence>
<comment type="caution">
    <text evidence="2">The sequence shown here is derived from an EMBL/GenBank/DDBJ whole genome shotgun (WGS) entry which is preliminary data.</text>
</comment>
<name>A0A8J2R977_9NEOP</name>
<feature type="compositionally biased region" description="Basic and acidic residues" evidence="1">
    <location>
        <begin position="55"/>
        <end position="76"/>
    </location>
</feature>
<dbReference type="EMBL" id="CAKASE010000083">
    <property type="protein sequence ID" value="CAG9585906.1"/>
    <property type="molecule type" value="Genomic_DNA"/>
</dbReference>
<gene>
    <name evidence="2" type="ORF">DCHRY22_LOCUS16230</name>
</gene>
<dbReference type="Proteomes" id="UP000789524">
    <property type="component" value="Unassembled WGS sequence"/>
</dbReference>
<dbReference type="AlphaFoldDB" id="A0A8J2R977"/>